<dbReference type="InterPro" id="IPR036866">
    <property type="entry name" value="RibonucZ/Hydroxyglut_hydro"/>
</dbReference>
<reference evidence="7" key="1">
    <citation type="journal article" date="2019" name="Int. J. Syst. Evol. Microbiol.">
        <title>The Global Catalogue of Microorganisms (GCM) 10K type strain sequencing project: providing services to taxonomists for standard genome sequencing and annotation.</title>
        <authorList>
            <consortium name="The Broad Institute Genomics Platform"/>
            <consortium name="The Broad Institute Genome Sequencing Center for Infectious Disease"/>
            <person name="Wu L."/>
            <person name="Ma J."/>
        </authorList>
    </citation>
    <scope>NUCLEOTIDE SEQUENCE [LARGE SCALE GENOMIC DNA]</scope>
    <source>
        <strain evidence="7">2902at01</strain>
    </source>
</reference>
<dbReference type="SUPFAM" id="SSF56281">
    <property type="entry name" value="Metallo-hydrolase/oxidoreductase"/>
    <property type="match status" value="1"/>
</dbReference>
<dbReference type="PROSITE" id="PS51318">
    <property type="entry name" value="TAT"/>
    <property type="match status" value="1"/>
</dbReference>
<dbReference type="EMBL" id="JBHSBN010000016">
    <property type="protein sequence ID" value="MFC4108599.1"/>
    <property type="molecule type" value="Genomic_DNA"/>
</dbReference>
<keyword evidence="4" id="KW-0862">Zinc</keyword>
<dbReference type="PANTHER" id="PTHR42978:SF6">
    <property type="entry name" value="QUORUM-QUENCHING LACTONASE YTNP-RELATED"/>
    <property type="match status" value="1"/>
</dbReference>
<dbReference type="Pfam" id="PF00753">
    <property type="entry name" value="Lactamase_B"/>
    <property type="match status" value="1"/>
</dbReference>
<keyword evidence="3" id="KW-0378">Hydrolase</keyword>
<dbReference type="RefSeq" id="WP_377549084.1">
    <property type="nucleotide sequence ID" value="NZ_JBHSBN010000016.1"/>
</dbReference>
<organism evidence="6 7">
    <name type="scientific">Micromonospora zhanjiangensis</name>
    <dbReference type="NCBI Taxonomy" id="1522057"/>
    <lineage>
        <taxon>Bacteria</taxon>
        <taxon>Bacillati</taxon>
        <taxon>Actinomycetota</taxon>
        <taxon>Actinomycetes</taxon>
        <taxon>Micromonosporales</taxon>
        <taxon>Micromonosporaceae</taxon>
        <taxon>Micromonospora</taxon>
    </lineage>
</organism>
<dbReference type="SMART" id="SM00849">
    <property type="entry name" value="Lactamase_B"/>
    <property type="match status" value="1"/>
</dbReference>
<dbReference type="InterPro" id="IPR001279">
    <property type="entry name" value="Metallo-B-lactamas"/>
</dbReference>
<dbReference type="PANTHER" id="PTHR42978">
    <property type="entry name" value="QUORUM-QUENCHING LACTONASE YTNP-RELATED-RELATED"/>
    <property type="match status" value="1"/>
</dbReference>
<gene>
    <name evidence="6" type="ORF">ACFOX0_22030</name>
</gene>
<keyword evidence="7" id="KW-1185">Reference proteome</keyword>
<evidence type="ECO:0000256" key="4">
    <source>
        <dbReference type="ARBA" id="ARBA00022833"/>
    </source>
</evidence>
<proteinExistence type="inferred from homology"/>
<sequence>MSFGQHPIGRRKLLMGAAALGAGVTQIGRGDAAWAVGAGRRPTATASRSVGPYDVIALYDATGPFFTTRQDAFPAATDADWQRARRLDPGAFGPDDGWNLDFRCYAVRRPTGRYVLVDTGVGPAGSPASSWAPVPGHLPERLAEAGIDPADIDTVVLTHVHGDHIGWSVTPAGVPVFGNARYVVQHAEIAALEAAGSGLVAYLIEPLRRTGQLHEVTGRTALFGAGPAGRYGGQVTVLPTPGHTPGHQSVLVAHDRRQLVVTGDLLVHAVQLVNPDVGYRYEDDQEVARRSRRALLAEAGEHSAVLATAHLKQPFVAAHRP</sequence>
<dbReference type="InterPro" id="IPR051013">
    <property type="entry name" value="MBL_superfamily_lactonases"/>
</dbReference>
<evidence type="ECO:0000256" key="1">
    <source>
        <dbReference type="ARBA" id="ARBA00007749"/>
    </source>
</evidence>
<dbReference type="Gene3D" id="3.60.15.10">
    <property type="entry name" value="Ribonuclease Z/Hydroxyacylglutathione hydrolase-like"/>
    <property type="match status" value="1"/>
</dbReference>
<accession>A0ABV8KRG9</accession>
<evidence type="ECO:0000313" key="6">
    <source>
        <dbReference type="EMBL" id="MFC4108599.1"/>
    </source>
</evidence>
<dbReference type="Proteomes" id="UP001595868">
    <property type="component" value="Unassembled WGS sequence"/>
</dbReference>
<keyword evidence="2" id="KW-0479">Metal-binding</keyword>
<evidence type="ECO:0000256" key="2">
    <source>
        <dbReference type="ARBA" id="ARBA00022723"/>
    </source>
</evidence>
<evidence type="ECO:0000256" key="3">
    <source>
        <dbReference type="ARBA" id="ARBA00022801"/>
    </source>
</evidence>
<comment type="caution">
    <text evidence="6">The sequence shown here is derived from an EMBL/GenBank/DDBJ whole genome shotgun (WGS) entry which is preliminary data.</text>
</comment>
<name>A0ABV8KRG9_9ACTN</name>
<feature type="domain" description="Metallo-beta-lactamase" evidence="5">
    <location>
        <begin position="101"/>
        <end position="310"/>
    </location>
</feature>
<dbReference type="InterPro" id="IPR006311">
    <property type="entry name" value="TAT_signal"/>
</dbReference>
<evidence type="ECO:0000259" key="5">
    <source>
        <dbReference type="SMART" id="SM00849"/>
    </source>
</evidence>
<comment type="similarity">
    <text evidence="1">Belongs to the metallo-beta-lactamase superfamily.</text>
</comment>
<protein>
    <submittedName>
        <fullName evidence="6">MBL fold metallo-hydrolase</fullName>
    </submittedName>
</protein>
<evidence type="ECO:0000313" key="7">
    <source>
        <dbReference type="Proteomes" id="UP001595868"/>
    </source>
</evidence>